<dbReference type="STRING" id="13370.A0A448YLI2"/>
<dbReference type="Proteomes" id="UP000290900">
    <property type="component" value="Unassembled WGS sequence"/>
</dbReference>
<dbReference type="InterPro" id="IPR021216">
    <property type="entry name" value="DUF2722"/>
</dbReference>
<dbReference type="InParanoid" id="A0A448YLI2"/>
<evidence type="ECO:0000313" key="2">
    <source>
        <dbReference type="EMBL" id="VEU21805.1"/>
    </source>
</evidence>
<dbReference type="EMBL" id="CAACVR010000012">
    <property type="protein sequence ID" value="VEU21805.1"/>
    <property type="molecule type" value="Genomic_DNA"/>
</dbReference>
<evidence type="ECO:0000313" key="3">
    <source>
        <dbReference type="Proteomes" id="UP000290900"/>
    </source>
</evidence>
<evidence type="ECO:0000256" key="1">
    <source>
        <dbReference type="SAM" id="MobiDB-lite"/>
    </source>
</evidence>
<sequence>MKSDESTSAPVSPSILEGLFGPKVVSWPYSEETLQRALEVRAQQEITKQEYYRAEYMTRALELVRRATIAKVPGAMIPELLLGRKVEARRGESGRRIEGRTTGHPGGRPLVRPIMRPIVRTVSSPQVSSHTSSSKTMVTTTTPVSAASLVSAAPPVTAPPVTATPVSAASPVATASPSPLRTSNFASTYRFGSSLPPRHQLSPTRIGAEAVSRLGGNEHRKCSIGKLRHGTGHLRTLSLPGNVTIEESMEKEFERKRRWLESEGVKSEGVNAEGAKRLQLIR</sequence>
<dbReference type="Pfam" id="PF10846">
    <property type="entry name" value="DUF2722"/>
    <property type="match status" value="1"/>
</dbReference>
<dbReference type="AlphaFoldDB" id="A0A448YLI2"/>
<name>A0A448YLI2_BRENA</name>
<feature type="region of interest" description="Disordered" evidence="1">
    <location>
        <begin position="92"/>
        <end position="111"/>
    </location>
</feature>
<organism evidence="2 3">
    <name type="scientific">Brettanomyces naardenensis</name>
    <name type="common">Yeast</name>
    <dbReference type="NCBI Taxonomy" id="13370"/>
    <lineage>
        <taxon>Eukaryota</taxon>
        <taxon>Fungi</taxon>
        <taxon>Dikarya</taxon>
        <taxon>Ascomycota</taxon>
        <taxon>Saccharomycotina</taxon>
        <taxon>Pichiomycetes</taxon>
        <taxon>Pichiales</taxon>
        <taxon>Pichiaceae</taxon>
        <taxon>Brettanomyces</taxon>
    </lineage>
</organism>
<proteinExistence type="predicted"/>
<feature type="compositionally biased region" description="Basic and acidic residues" evidence="1">
    <location>
        <begin position="92"/>
        <end position="101"/>
    </location>
</feature>
<dbReference type="OrthoDB" id="4095763at2759"/>
<feature type="region of interest" description="Disordered" evidence="1">
    <location>
        <begin position="261"/>
        <end position="282"/>
    </location>
</feature>
<gene>
    <name evidence="2" type="ORF">BRENAR_LOCUS2537</name>
</gene>
<accession>A0A448YLI2</accession>
<reference evidence="2 3" key="1">
    <citation type="submission" date="2018-12" db="EMBL/GenBank/DDBJ databases">
        <authorList>
            <person name="Tiukova I."/>
            <person name="Dainat J."/>
        </authorList>
    </citation>
    <scope>NUCLEOTIDE SEQUENCE [LARGE SCALE GENOMIC DNA]</scope>
</reference>
<keyword evidence="3" id="KW-1185">Reference proteome</keyword>
<protein>
    <submittedName>
        <fullName evidence="2">DEKNAAC102648</fullName>
    </submittedName>
</protein>